<gene>
    <name evidence="1" type="ORF">MENTE1834_LOCUS43174</name>
</gene>
<proteinExistence type="predicted"/>
<keyword evidence="2" id="KW-1185">Reference proteome</keyword>
<name>A0ACB1AWK5_MELEN</name>
<protein>
    <submittedName>
        <fullName evidence="1">Uncharacterized protein</fullName>
    </submittedName>
</protein>
<organism evidence="1 2">
    <name type="scientific">Meloidogyne enterolobii</name>
    <name type="common">Root-knot nematode worm</name>
    <name type="synonym">Meloidogyne mayaguensis</name>
    <dbReference type="NCBI Taxonomy" id="390850"/>
    <lineage>
        <taxon>Eukaryota</taxon>
        <taxon>Metazoa</taxon>
        <taxon>Ecdysozoa</taxon>
        <taxon>Nematoda</taxon>
        <taxon>Chromadorea</taxon>
        <taxon>Rhabditida</taxon>
        <taxon>Tylenchina</taxon>
        <taxon>Tylenchomorpha</taxon>
        <taxon>Tylenchoidea</taxon>
        <taxon>Meloidogynidae</taxon>
        <taxon>Meloidogyninae</taxon>
        <taxon>Meloidogyne</taxon>
    </lineage>
</organism>
<evidence type="ECO:0000313" key="1">
    <source>
        <dbReference type="EMBL" id="CAK5105188.1"/>
    </source>
</evidence>
<reference evidence="1" key="1">
    <citation type="submission" date="2023-11" db="EMBL/GenBank/DDBJ databases">
        <authorList>
            <person name="Poullet M."/>
        </authorList>
    </citation>
    <scope>NUCLEOTIDE SEQUENCE</scope>
    <source>
        <strain evidence="1">E1834</strain>
    </source>
</reference>
<dbReference type="Proteomes" id="UP001497535">
    <property type="component" value="Unassembled WGS sequence"/>
</dbReference>
<evidence type="ECO:0000313" key="2">
    <source>
        <dbReference type="Proteomes" id="UP001497535"/>
    </source>
</evidence>
<comment type="caution">
    <text evidence="1">The sequence shown here is derived from an EMBL/GenBank/DDBJ whole genome shotgun (WGS) entry which is preliminary data.</text>
</comment>
<sequence length="55" mass="6070">MRRKGFLFSRGIPGLNTTLVASYIPDAGFAEPMERPPDSCVQNVPEGVQSIRSYL</sequence>
<accession>A0ACB1AWK5</accession>
<dbReference type="EMBL" id="CAVMJV010000120">
    <property type="protein sequence ID" value="CAK5105188.1"/>
    <property type="molecule type" value="Genomic_DNA"/>
</dbReference>